<sequence length="152" mass="16553">MPPSTTTALRATLKRIEGLNWTAKSYRLQWLNYLCALSPSSFASTLWTNDRRGSQTSCAVFRSYEKGAEPVTFSATPRLAPAAVAATGRGLFVLAPHVHFQFQRPGACHSTAASQALRRHAAQDSSAAVGLSYTRRIRHGRRLDSPGFSSNS</sequence>
<keyword evidence="2" id="KW-1185">Reference proteome</keyword>
<gene>
    <name evidence="1" type="ORF">E2562_034248</name>
</gene>
<accession>A0A6G1C965</accession>
<comment type="caution">
    <text evidence="1">The sequence shown here is derived from an EMBL/GenBank/DDBJ whole genome shotgun (WGS) entry which is preliminary data.</text>
</comment>
<protein>
    <submittedName>
        <fullName evidence="1">Uncharacterized protein</fullName>
    </submittedName>
</protein>
<dbReference type="AlphaFoldDB" id="A0A6G1C965"/>
<evidence type="ECO:0000313" key="1">
    <source>
        <dbReference type="EMBL" id="KAF0897205.1"/>
    </source>
</evidence>
<organism evidence="1 2">
    <name type="scientific">Oryza meyeriana var. granulata</name>
    <dbReference type="NCBI Taxonomy" id="110450"/>
    <lineage>
        <taxon>Eukaryota</taxon>
        <taxon>Viridiplantae</taxon>
        <taxon>Streptophyta</taxon>
        <taxon>Embryophyta</taxon>
        <taxon>Tracheophyta</taxon>
        <taxon>Spermatophyta</taxon>
        <taxon>Magnoliopsida</taxon>
        <taxon>Liliopsida</taxon>
        <taxon>Poales</taxon>
        <taxon>Poaceae</taxon>
        <taxon>BOP clade</taxon>
        <taxon>Oryzoideae</taxon>
        <taxon>Oryzeae</taxon>
        <taxon>Oryzinae</taxon>
        <taxon>Oryza</taxon>
        <taxon>Oryza meyeriana</taxon>
    </lineage>
</organism>
<dbReference type="Proteomes" id="UP000479710">
    <property type="component" value="Unassembled WGS sequence"/>
</dbReference>
<evidence type="ECO:0000313" key="2">
    <source>
        <dbReference type="Proteomes" id="UP000479710"/>
    </source>
</evidence>
<name>A0A6G1C965_9ORYZ</name>
<reference evidence="1 2" key="1">
    <citation type="submission" date="2019-11" db="EMBL/GenBank/DDBJ databases">
        <title>Whole genome sequence of Oryza granulata.</title>
        <authorList>
            <person name="Li W."/>
        </authorList>
    </citation>
    <scope>NUCLEOTIDE SEQUENCE [LARGE SCALE GENOMIC DNA]</scope>
    <source>
        <strain evidence="2">cv. Menghai</strain>
        <tissue evidence="1">Leaf</tissue>
    </source>
</reference>
<proteinExistence type="predicted"/>
<dbReference type="EMBL" id="SPHZ02000010">
    <property type="protein sequence ID" value="KAF0897205.1"/>
    <property type="molecule type" value="Genomic_DNA"/>
</dbReference>